<protein>
    <recommendedName>
        <fullName evidence="7">Ubinuclein middle domain-containing protein</fullName>
    </recommendedName>
</protein>
<feature type="compositionally biased region" description="Basic and acidic residues" evidence="2">
    <location>
        <begin position="770"/>
        <end position="781"/>
    </location>
</feature>
<evidence type="ECO:0000313" key="6">
    <source>
        <dbReference type="Proteomes" id="UP000738325"/>
    </source>
</evidence>
<feature type="compositionally biased region" description="Polar residues" evidence="2">
    <location>
        <begin position="875"/>
        <end position="888"/>
    </location>
</feature>
<proteinExistence type="predicted"/>
<feature type="region of interest" description="Disordered" evidence="2">
    <location>
        <begin position="770"/>
        <end position="1147"/>
    </location>
</feature>
<reference evidence="5" key="1">
    <citation type="journal article" date="2020" name="Fungal Divers.">
        <title>Resolving the Mortierellaceae phylogeny through synthesis of multi-gene phylogenetics and phylogenomics.</title>
        <authorList>
            <person name="Vandepol N."/>
            <person name="Liber J."/>
            <person name="Desiro A."/>
            <person name="Na H."/>
            <person name="Kennedy M."/>
            <person name="Barry K."/>
            <person name="Grigoriev I.V."/>
            <person name="Miller A.N."/>
            <person name="O'Donnell K."/>
            <person name="Stajich J.E."/>
            <person name="Bonito G."/>
        </authorList>
    </citation>
    <scope>NUCLEOTIDE SEQUENCE</scope>
    <source>
        <strain evidence="5">REB-010B</strain>
    </source>
</reference>
<feature type="region of interest" description="Disordered" evidence="2">
    <location>
        <begin position="671"/>
        <end position="694"/>
    </location>
</feature>
<feature type="compositionally biased region" description="Low complexity" evidence="2">
    <location>
        <begin position="839"/>
        <end position="860"/>
    </location>
</feature>
<comment type="caution">
    <text evidence="5">The sequence shown here is derived from an EMBL/GenBank/DDBJ whole genome shotgun (WGS) entry which is preliminary data.</text>
</comment>
<feature type="compositionally biased region" description="Polar residues" evidence="2">
    <location>
        <begin position="812"/>
        <end position="823"/>
    </location>
</feature>
<name>A0A9P6RD53_9FUNG</name>
<sequence length="1147" mass="121458">MGGSLLATSSNTSASSSSAASGLSSAPSSSKAKKNPHSSTGNGTVRLFFSLKENPNAIISYTDLIRQEQGRQRTAQSTSAKNGGNATLPSTIEPASSTPGASASTSSSQTAPAPPKNQKGTGTGVAGKEGGAAGPSSTTAMDIDPPEGEEALGEGDSEAEDDDEEDDEEDDNEDGTEAEDEDDDDDPDEEAVDDDDPESRRRGPKDFLEALTEKYAGMEEGNDGEDEDEDEDDDDKGKVQKRPSRWDTEHYDIEDEFIDDSEMMLESIGMVRPKVEGFFAYRGPVETTNEDPDSSDAGPRSKRLTKRKPAAGSSPLGANKTGLSKSNKGSSLAVMDNANDSTSEMSEMDDKPKPTKLTSASSGLANSSVPNDAPAASGGDDIGSNNTTTTPTKKKTALAKSKAAGKDISKDGTDTGKDSDRETKGSAKRSKAKPTKAAGSSSTATAPAVATPLVRVDSPPPPDDQGDNATSLSPPSPSRSVSPSRSKSKVKPQVAMEADQVGLSTSSESIEARQEHTAGLSGAAIPSTEATGASTQPATSTGDIAARSKTSKTLEPLNEEIQAAYDIVADLARKETWEVKTRFPPHIKTPLFDCARIALAMRSSGYVLEDSFFVHLQAVLPYNKFTLKKLINKNVLPGWIADLEVQKTRLIEQFSTRAQMVWKASGLANQDKGKLEKDGDGDVNMTGEDGKSQRKFPWSQDLRLLLWETMEKIMEIHAAKHELRLIDDSQPTAPTESKTRKDAYQTLLAAFPQGWMTSYEISRQYSQLKEKVQKQEKRGDTEQSSSAAPAWKPRPVFSTGGPKSANPVGETRASSVQASGSTTGDKKATSAAPAPGVKAATTPSSSTASGPSSTTAAAPTQSPIVDTPREVVQRPSPSMSPSSANRTAHLSEIVHPPAQSIPQQSQHTSYVGGSMTNRKRKIAEEGRGTGASHDPMVIADSHPYDEPMISQGYRQSGGNGGSEYPSSSSSSPSVTASSQAMYSTMIANEATKKKRQADQRSLSGMSSGVMGHQSGSGLTQASYHSGARETQYQSRRPPSPPPHSYPQHSSSRGYHPPPSHQPQHQSSHTHYQQLHDLAPPPPHHRTVSSGGSANGPGGQYPPSHSSPSRPLPQGQPLPTNKAMSMSNLLHHPMSSAQQPHHPRQGPM</sequence>
<feature type="compositionally biased region" description="Polar residues" evidence="2">
    <location>
        <begin position="321"/>
        <end position="330"/>
    </location>
</feature>
<dbReference type="Pfam" id="PF08729">
    <property type="entry name" value="HUN"/>
    <property type="match status" value="1"/>
</dbReference>
<evidence type="ECO:0000259" key="3">
    <source>
        <dbReference type="Pfam" id="PF08729"/>
    </source>
</evidence>
<feature type="compositionally biased region" description="Basic residues" evidence="2">
    <location>
        <begin position="300"/>
        <end position="309"/>
    </location>
</feature>
<feature type="compositionally biased region" description="Basic and acidic residues" evidence="2">
    <location>
        <begin position="404"/>
        <end position="425"/>
    </location>
</feature>
<evidence type="ECO:0000256" key="2">
    <source>
        <dbReference type="SAM" id="MobiDB-lite"/>
    </source>
</evidence>
<feature type="compositionally biased region" description="Polar residues" evidence="2">
    <location>
        <begin position="1116"/>
        <end position="1127"/>
    </location>
</feature>
<keyword evidence="1" id="KW-0597">Phosphoprotein</keyword>
<feature type="domain" description="Hpc2-related" evidence="3">
    <location>
        <begin position="247"/>
        <end position="286"/>
    </location>
</feature>
<dbReference type="OrthoDB" id="5576775at2759"/>
<feature type="compositionally biased region" description="Low complexity" evidence="2">
    <location>
        <begin position="435"/>
        <end position="452"/>
    </location>
</feature>
<feature type="region of interest" description="Disordered" evidence="2">
    <location>
        <begin position="1"/>
        <end position="46"/>
    </location>
</feature>
<feature type="region of interest" description="Disordered" evidence="2">
    <location>
        <begin position="283"/>
        <end position="546"/>
    </location>
</feature>
<dbReference type="EMBL" id="JAAAIP010000448">
    <property type="protein sequence ID" value="KAG0316981.1"/>
    <property type="molecule type" value="Genomic_DNA"/>
</dbReference>
<evidence type="ECO:0000259" key="4">
    <source>
        <dbReference type="Pfam" id="PF14075"/>
    </source>
</evidence>
<feature type="compositionally biased region" description="Low complexity" evidence="2">
    <location>
        <begin position="94"/>
        <end position="111"/>
    </location>
</feature>
<dbReference type="Proteomes" id="UP000738325">
    <property type="component" value="Unassembled WGS sequence"/>
</dbReference>
<accession>A0A9P6RD53</accession>
<feature type="compositionally biased region" description="Basic and acidic residues" evidence="2">
    <location>
        <begin position="198"/>
        <end position="212"/>
    </location>
</feature>
<feature type="domain" description="Ubinuclein middle" evidence="4">
    <location>
        <begin position="555"/>
        <end position="763"/>
    </location>
</feature>
<feature type="compositionally biased region" description="Acidic residues" evidence="2">
    <location>
        <begin position="144"/>
        <end position="197"/>
    </location>
</feature>
<evidence type="ECO:0000256" key="1">
    <source>
        <dbReference type="ARBA" id="ARBA00022553"/>
    </source>
</evidence>
<feature type="compositionally biased region" description="Polar residues" evidence="2">
    <location>
        <begin position="356"/>
        <end position="370"/>
    </location>
</feature>
<organism evidence="5 6">
    <name type="scientific">Dissophora globulifera</name>
    <dbReference type="NCBI Taxonomy" id="979702"/>
    <lineage>
        <taxon>Eukaryota</taxon>
        <taxon>Fungi</taxon>
        <taxon>Fungi incertae sedis</taxon>
        <taxon>Mucoromycota</taxon>
        <taxon>Mortierellomycotina</taxon>
        <taxon>Mortierellomycetes</taxon>
        <taxon>Mortierellales</taxon>
        <taxon>Mortierellaceae</taxon>
        <taxon>Dissophora</taxon>
    </lineage>
</organism>
<feature type="compositionally biased region" description="Polar residues" evidence="2">
    <location>
        <begin position="1013"/>
        <end position="1023"/>
    </location>
</feature>
<dbReference type="AlphaFoldDB" id="A0A9P6RD53"/>
<dbReference type="Pfam" id="PF14075">
    <property type="entry name" value="UBN_AB"/>
    <property type="match status" value="1"/>
</dbReference>
<feature type="compositionally biased region" description="Basic and acidic residues" evidence="2">
    <location>
        <begin position="671"/>
        <end position="680"/>
    </location>
</feature>
<feature type="compositionally biased region" description="Low complexity" evidence="2">
    <location>
        <begin position="1"/>
        <end position="30"/>
    </location>
</feature>
<feature type="compositionally biased region" description="Polar residues" evidence="2">
    <location>
        <begin position="900"/>
        <end position="916"/>
    </location>
</feature>
<feature type="compositionally biased region" description="Acidic residues" evidence="2">
    <location>
        <begin position="220"/>
        <end position="234"/>
    </location>
</feature>
<gene>
    <name evidence="5" type="ORF">BGZ99_006565</name>
</gene>
<feature type="compositionally biased region" description="Low complexity" evidence="2">
    <location>
        <begin position="962"/>
        <end position="978"/>
    </location>
</feature>
<dbReference type="InterPro" id="IPR026947">
    <property type="entry name" value="UBN_middle_dom"/>
</dbReference>
<feature type="region of interest" description="Disordered" evidence="2">
    <location>
        <begin position="63"/>
        <end position="254"/>
    </location>
</feature>
<evidence type="ECO:0000313" key="5">
    <source>
        <dbReference type="EMBL" id="KAG0316981.1"/>
    </source>
</evidence>
<feature type="compositionally biased region" description="Polar residues" evidence="2">
    <location>
        <begin position="72"/>
        <end position="90"/>
    </location>
</feature>
<feature type="compositionally biased region" description="Gly residues" evidence="2">
    <location>
        <begin position="121"/>
        <end position="133"/>
    </location>
</feature>
<evidence type="ECO:0008006" key="7">
    <source>
        <dbReference type="Google" id="ProtNLM"/>
    </source>
</evidence>
<dbReference type="InterPro" id="IPR014840">
    <property type="entry name" value="HRD"/>
</dbReference>
<feature type="compositionally biased region" description="Polar residues" evidence="2">
    <location>
        <begin position="528"/>
        <end position="542"/>
    </location>
</feature>
<keyword evidence="6" id="KW-1185">Reference proteome</keyword>